<feature type="domain" description="Microcin J25-processing protein McjB C-terminal" evidence="1">
    <location>
        <begin position="2"/>
        <end position="53"/>
    </location>
</feature>
<sequence>MARMLLGFYGVPYAVFFGVSRDTVGAKITAHAWVAAGRGRVTGGGSFGRFTVVGCFVSKRLSHSG</sequence>
<reference evidence="2 3" key="1">
    <citation type="submission" date="2020-09" db="EMBL/GenBank/DDBJ databases">
        <title>Methylomonas albis sp. nov. and Methylomonas fluvii sp. nov.: Two cold-adapted methanotrophs from the River Elbe and an amended description of Methylovulum psychrotolerans strain Eb1.</title>
        <authorList>
            <person name="Bussmann I.K."/>
            <person name="Klings K.-W."/>
            <person name="Warnstedt J."/>
            <person name="Hoppert M."/>
            <person name="Saborowski A."/>
            <person name="Horn F."/>
            <person name="Liebner S."/>
        </authorList>
    </citation>
    <scope>NUCLEOTIDE SEQUENCE [LARGE SCALE GENOMIC DNA]</scope>
    <source>
        <strain evidence="2 3">EbB</strain>
    </source>
</reference>
<evidence type="ECO:0000313" key="2">
    <source>
        <dbReference type="EMBL" id="MBD9362479.1"/>
    </source>
</evidence>
<keyword evidence="3" id="KW-1185">Reference proteome</keyword>
<comment type="caution">
    <text evidence="2">The sequence shown here is derived from an EMBL/GenBank/DDBJ whole genome shotgun (WGS) entry which is preliminary data.</text>
</comment>
<dbReference type="EMBL" id="JACXST010000003">
    <property type="protein sequence ID" value="MBD9362479.1"/>
    <property type="molecule type" value="Genomic_DNA"/>
</dbReference>
<evidence type="ECO:0000313" key="3">
    <source>
        <dbReference type="Proteomes" id="UP000641152"/>
    </source>
</evidence>
<dbReference type="Proteomes" id="UP000641152">
    <property type="component" value="Unassembled WGS sequence"/>
</dbReference>
<proteinExistence type="predicted"/>
<protein>
    <submittedName>
        <fullName evidence="2">Lasso peptide biosynthesis protein</fullName>
    </submittedName>
</protein>
<dbReference type="Pfam" id="PF13471">
    <property type="entry name" value="Transglut_core3"/>
    <property type="match status" value="1"/>
</dbReference>
<organism evidence="2 3">
    <name type="scientific">Methylomonas fluvii</name>
    <dbReference type="NCBI Taxonomy" id="1854564"/>
    <lineage>
        <taxon>Bacteria</taxon>
        <taxon>Pseudomonadati</taxon>
        <taxon>Pseudomonadota</taxon>
        <taxon>Gammaproteobacteria</taxon>
        <taxon>Methylococcales</taxon>
        <taxon>Methylococcaceae</taxon>
        <taxon>Methylomonas</taxon>
    </lineage>
</organism>
<gene>
    <name evidence="2" type="ORF">EBB_18580</name>
</gene>
<name>A0ABR9DHA1_9GAMM</name>
<accession>A0ABR9DHA1</accession>
<evidence type="ECO:0000259" key="1">
    <source>
        <dbReference type="Pfam" id="PF13471"/>
    </source>
</evidence>
<dbReference type="InterPro" id="IPR032708">
    <property type="entry name" value="McjB_C"/>
</dbReference>